<gene>
    <name evidence="1" type="ORF">NBG4_110029</name>
</gene>
<evidence type="ECO:0000313" key="1">
    <source>
        <dbReference type="EMBL" id="SPP99726.1"/>
    </source>
</evidence>
<organism evidence="1 2">
    <name type="scientific">Candidatus Sulfobium mesophilum</name>
    <dbReference type="NCBI Taxonomy" id="2016548"/>
    <lineage>
        <taxon>Bacteria</taxon>
        <taxon>Pseudomonadati</taxon>
        <taxon>Nitrospirota</taxon>
        <taxon>Nitrospiria</taxon>
        <taxon>Nitrospirales</taxon>
        <taxon>Nitrospiraceae</taxon>
        <taxon>Candidatus Sulfobium</taxon>
    </lineage>
</organism>
<keyword evidence="2" id="KW-1185">Reference proteome</keyword>
<dbReference type="AlphaFoldDB" id="A0A2U3QE90"/>
<name>A0A2U3QE90_9BACT</name>
<dbReference type="Pfam" id="PF12974">
    <property type="entry name" value="Phosphonate-bd"/>
    <property type="match status" value="1"/>
</dbReference>
<dbReference type="EMBL" id="OUUY01000013">
    <property type="protein sequence ID" value="SPP99726.1"/>
    <property type="molecule type" value="Genomic_DNA"/>
</dbReference>
<sequence length="110" mass="12336">MYLHVVQGLAAAGGGVEKTLQEQSEEVRSALRIIYTTRSFPSHPVAAHPRVPKDIREKVSRALLSMNNESEGRARLKNVPVEQLIPVKYDDYAVMSSWGIEKYWQPVSGD</sequence>
<accession>A0A2U3QE90</accession>
<dbReference type="Proteomes" id="UP000245125">
    <property type="component" value="Unassembled WGS sequence"/>
</dbReference>
<dbReference type="Gene3D" id="3.40.190.10">
    <property type="entry name" value="Periplasmic binding protein-like II"/>
    <property type="match status" value="1"/>
</dbReference>
<evidence type="ECO:0000313" key="2">
    <source>
        <dbReference type="Proteomes" id="UP000245125"/>
    </source>
</evidence>
<reference evidence="2" key="1">
    <citation type="submission" date="2018-03" db="EMBL/GenBank/DDBJ databases">
        <authorList>
            <person name="Zecchin S."/>
        </authorList>
    </citation>
    <scope>NUCLEOTIDE SEQUENCE [LARGE SCALE GENOMIC DNA]</scope>
</reference>
<protein>
    <submittedName>
        <fullName evidence="1">Periplasmic binding protein-related protein</fullName>
    </submittedName>
</protein>
<proteinExistence type="predicted"/>